<keyword evidence="2" id="KW-1185">Reference proteome</keyword>
<reference evidence="1 2" key="1">
    <citation type="submission" date="2016-03" db="EMBL/GenBank/DDBJ databases">
        <title>Trachymyrmex septentrionalis WGS genome.</title>
        <authorList>
            <person name="Nygaard S."/>
            <person name="Hu H."/>
            <person name="Boomsma J."/>
            <person name="Zhang G."/>
        </authorList>
    </citation>
    <scope>NUCLEOTIDE SEQUENCE [LARGE SCALE GENOMIC DNA]</scope>
    <source>
        <strain evidence="1">Tsep2-gDNA-1</strain>
        <tissue evidence="1">Whole body</tissue>
    </source>
</reference>
<organism evidence="1 2">
    <name type="scientific">Trachymyrmex septentrionalis</name>
    <dbReference type="NCBI Taxonomy" id="34720"/>
    <lineage>
        <taxon>Eukaryota</taxon>
        <taxon>Metazoa</taxon>
        <taxon>Ecdysozoa</taxon>
        <taxon>Arthropoda</taxon>
        <taxon>Hexapoda</taxon>
        <taxon>Insecta</taxon>
        <taxon>Pterygota</taxon>
        <taxon>Neoptera</taxon>
        <taxon>Endopterygota</taxon>
        <taxon>Hymenoptera</taxon>
        <taxon>Apocrita</taxon>
        <taxon>Aculeata</taxon>
        <taxon>Formicoidea</taxon>
        <taxon>Formicidae</taxon>
        <taxon>Myrmicinae</taxon>
        <taxon>Trachymyrmex</taxon>
    </lineage>
</organism>
<sequence>MQRSSMCALCSQRIAADRPESISPMWCQASKVEITRYRVLVIGAVLKSISLSFNVYDAAGSDAPGSTGTMESNRRIGMTWLDPEERATEPRSLQVFDRVLRG</sequence>
<name>A0A195FA47_9HYME</name>
<proteinExistence type="predicted"/>
<protein>
    <submittedName>
        <fullName evidence="1">Uncharacterized protein</fullName>
    </submittedName>
</protein>
<dbReference type="AlphaFoldDB" id="A0A195FA47"/>
<gene>
    <name evidence="1" type="ORF">ALC56_08308</name>
</gene>
<accession>A0A195FA47</accession>
<dbReference type="Proteomes" id="UP000078541">
    <property type="component" value="Unassembled WGS sequence"/>
</dbReference>
<evidence type="ECO:0000313" key="2">
    <source>
        <dbReference type="Proteomes" id="UP000078541"/>
    </source>
</evidence>
<evidence type="ECO:0000313" key="1">
    <source>
        <dbReference type="EMBL" id="KYN37251.1"/>
    </source>
</evidence>
<dbReference type="EMBL" id="KQ981720">
    <property type="protein sequence ID" value="KYN37251.1"/>
    <property type="molecule type" value="Genomic_DNA"/>
</dbReference>